<sequence length="195" mass="21490">MPYPVVHVLFFLFCVGAAAIFAITKALSRKELNLKNSTELLLIAYIGSMCTLFPDLPAVYNLFTNGTLDHISVGSIPTHSILFSVTAVLFGTAIEYALYRKVNKALYMGVFAESAFLTHLLLDDIVEGGCPYLYPLYNGNISVFSIMDTGFADAGSLSHYLAISIATVFCVFIVIMMALFALNKFGFEFNYKVKK</sequence>
<comment type="caution">
    <text evidence="2">The sequence shown here is derived from an EMBL/GenBank/DDBJ whole genome shotgun (WGS) entry which is preliminary data.</text>
</comment>
<name>A0A645A9Y1_9ZZZZ</name>
<dbReference type="AlphaFoldDB" id="A0A645A9Y1"/>
<keyword evidence="1" id="KW-0472">Membrane</keyword>
<feature type="transmembrane region" description="Helical" evidence="1">
    <location>
        <begin position="6"/>
        <end position="28"/>
    </location>
</feature>
<evidence type="ECO:0000256" key="1">
    <source>
        <dbReference type="SAM" id="Phobius"/>
    </source>
</evidence>
<feature type="transmembrane region" description="Helical" evidence="1">
    <location>
        <begin position="80"/>
        <end position="98"/>
    </location>
</feature>
<keyword evidence="1" id="KW-1133">Transmembrane helix</keyword>
<dbReference type="Pfam" id="PF04307">
    <property type="entry name" value="YdjM"/>
    <property type="match status" value="1"/>
</dbReference>
<protein>
    <submittedName>
        <fullName evidence="2">Uncharacterized protein</fullName>
    </submittedName>
</protein>
<accession>A0A645A9Y1</accession>
<dbReference type="InterPro" id="IPR007404">
    <property type="entry name" value="YdjM-like"/>
</dbReference>
<keyword evidence="1" id="KW-0812">Transmembrane</keyword>
<dbReference type="EMBL" id="VSSQ01011758">
    <property type="protein sequence ID" value="MPM47643.1"/>
    <property type="molecule type" value="Genomic_DNA"/>
</dbReference>
<proteinExistence type="predicted"/>
<feature type="transmembrane region" description="Helical" evidence="1">
    <location>
        <begin position="160"/>
        <end position="182"/>
    </location>
</feature>
<organism evidence="2">
    <name type="scientific">bioreactor metagenome</name>
    <dbReference type="NCBI Taxonomy" id="1076179"/>
    <lineage>
        <taxon>unclassified sequences</taxon>
        <taxon>metagenomes</taxon>
        <taxon>ecological metagenomes</taxon>
    </lineage>
</organism>
<reference evidence="2" key="1">
    <citation type="submission" date="2019-08" db="EMBL/GenBank/DDBJ databases">
        <authorList>
            <person name="Kucharzyk K."/>
            <person name="Murdoch R.W."/>
            <person name="Higgins S."/>
            <person name="Loffler F."/>
        </authorList>
    </citation>
    <scope>NUCLEOTIDE SEQUENCE</scope>
</reference>
<gene>
    <name evidence="2" type="ORF">SDC9_94354</name>
</gene>
<feature type="transmembrane region" description="Helical" evidence="1">
    <location>
        <begin position="40"/>
        <end position="60"/>
    </location>
</feature>
<evidence type="ECO:0000313" key="2">
    <source>
        <dbReference type="EMBL" id="MPM47643.1"/>
    </source>
</evidence>